<dbReference type="EMBL" id="JASSZA010000005">
    <property type="protein sequence ID" value="KAK2111243.1"/>
    <property type="molecule type" value="Genomic_DNA"/>
</dbReference>
<organism evidence="8 9">
    <name type="scientific">Saguinus oedipus</name>
    <name type="common">Cotton-top tamarin</name>
    <name type="synonym">Oedipomidas oedipus</name>
    <dbReference type="NCBI Taxonomy" id="9490"/>
    <lineage>
        <taxon>Eukaryota</taxon>
        <taxon>Metazoa</taxon>
        <taxon>Chordata</taxon>
        <taxon>Craniata</taxon>
        <taxon>Vertebrata</taxon>
        <taxon>Euteleostomi</taxon>
        <taxon>Mammalia</taxon>
        <taxon>Eutheria</taxon>
        <taxon>Euarchontoglires</taxon>
        <taxon>Primates</taxon>
        <taxon>Haplorrhini</taxon>
        <taxon>Platyrrhini</taxon>
        <taxon>Cebidae</taxon>
        <taxon>Callitrichinae</taxon>
        <taxon>Saguinus</taxon>
    </lineage>
</organism>
<evidence type="ECO:0000259" key="7">
    <source>
        <dbReference type="Pfam" id="PF15670"/>
    </source>
</evidence>
<evidence type="ECO:0000256" key="4">
    <source>
        <dbReference type="ARBA" id="ARBA00023136"/>
    </source>
</evidence>
<accession>A0ABQ9VPD6</accession>
<dbReference type="PANTHER" id="PTHR34834:SF1">
    <property type="entry name" value="SPERMATID MATURATION PROTEIN 1"/>
    <property type="match status" value="1"/>
</dbReference>
<evidence type="ECO:0000256" key="5">
    <source>
        <dbReference type="SAM" id="MobiDB-lite"/>
    </source>
</evidence>
<keyword evidence="3 6" id="KW-1133">Transmembrane helix</keyword>
<proteinExistence type="predicted"/>
<dbReference type="InterPro" id="IPR031368">
    <property type="entry name" value="SPEM1_N"/>
</dbReference>
<name>A0ABQ9VPD6_SAGOE</name>
<protein>
    <submittedName>
        <fullName evidence="8">Spermatid maturation protein 1</fullName>
    </submittedName>
</protein>
<dbReference type="PANTHER" id="PTHR34834">
    <property type="entry name" value="SPERMATID MATURATION PROTEIN 1"/>
    <property type="match status" value="1"/>
</dbReference>
<feature type="compositionally biased region" description="Polar residues" evidence="5">
    <location>
        <begin position="80"/>
        <end position="97"/>
    </location>
</feature>
<feature type="domain" description="Spermatid maturation protein 1 N-terminal" evidence="7">
    <location>
        <begin position="17"/>
        <end position="122"/>
    </location>
</feature>
<evidence type="ECO:0000256" key="2">
    <source>
        <dbReference type="ARBA" id="ARBA00022692"/>
    </source>
</evidence>
<comment type="caution">
    <text evidence="8">The sequence shown here is derived from an EMBL/GenBank/DDBJ whole genome shotgun (WGS) entry which is preliminary data.</text>
</comment>
<keyword evidence="4 6" id="KW-0472">Membrane</keyword>
<gene>
    <name evidence="8" type="primary">SPEM1</name>
    <name evidence="8" type="ORF">P7K49_010989</name>
</gene>
<evidence type="ECO:0000256" key="3">
    <source>
        <dbReference type="ARBA" id="ARBA00022989"/>
    </source>
</evidence>
<keyword evidence="9" id="KW-1185">Reference proteome</keyword>
<evidence type="ECO:0000256" key="6">
    <source>
        <dbReference type="SAM" id="Phobius"/>
    </source>
</evidence>
<dbReference type="Pfam" id="PF15670">
    <property type="entry name" value="Spem1"/>
    <property type="match status" value="1"/>
</dbReference>
<sequence>MAERPRPEWTSYHNCNTNSCQDLGNSILLLLGLIICINIGINMVTLVRMGPGRKELLWSRLRGVLHQAFHDIVCEKEAPKSSSLEKQTQPSKKQSSPAVHLRCTTDPVTMTVTPPPTCCRRHRGSPTRCTHHPVTWAPDTDDEKPQHQYPAICCHHWDGPKDWEGFQPTQGTWVPWTQDGPEPPPQTIHFLPTIEERPLKTDMRSELGLRAYVYPVNPPPPSPKAPSNKNSGEGAVLEAEAAQCQPVHPPTLGPAVVPEFFQRRSSGRIVYDARDVRRRLRELTQEVEALSHCYPMPSGSSTAEMTSKNWVYRSLTER</sequence>
<feature type="region of interest" description="Disordered" evidence="5">
    <location>
        <begin position="80"/>
        <end position="100"/>
    </location>
</feature>
<dbReference type="Proteomes" id="UP001266305">
    <property type="component" value="Unassembled WGS sequence"/>
</dbReference>
<keyword evidence="2 6" id="KW-0812">Transmembrane</keyword>
<reference evidence="8 9" key="1">
    <citation type="submission" date="2023-05" db="EMBL/GenBank/DDBJ databases">
        <title>B98-5 Cell Line De Novo Hybrid Assembly: An Optical Mapping Approach.</title>
        <authorList>
            <person name="Kananen K."/>
            <person name="Auerbach J.A."/>
            <person name="Kautto E."/>
            <person name="Blachly J.S."/>
        </authorList>
    </citation>
    <scope>NUCLEOTIDE SEQUENCE [LARGE SCALE GENOMIC DNA]</scope>
    <source>
        <strain evidence="8">B95-8</strain>
        <tissue evidence="8">Cell line</tissue>
    </source>
</reference>
<comment type="subcellular location">
    <subcellularLocation>
        <location evidence="1">Membrane</location>
        <topology evidence="1">Single-pass membrane protein</topology>
    </subcellularLocation>
</comment>
<feature type="transmembrane region" description="Helical" evidence="6">
    <location>
        <begin position="27"/>
        <end position="47"/>
    </location>
</feature>
<evidence type="ECO:0000313" key="9">
    <source>
        <dbReference type="Proteomes" id="UP001266305"/>
    </source>
</evidence>
<evidence type="ECO:0000313" key="8">
    <source>
        <dbReference type="EMBL" id="KAK2111243.1"/>
    </source>
</evidence>
<evidence type="ECO:0000256" key="1">
    <source>
        <dbReference type="ARBA" id="ARBA00004167"/>
    </source>
</evidence>